<dbReference type="PANTHER" id="PTHR21666">
    <property type="entry name" value="PEPTIDASE-RELATED"/>
    <property type="match status" value="1"/>
</dbReference>
<proteinExistence type="predicted"/>
<feature type="transmembrane region" description="Helical" evidence="2">
    <location>
        <begin position="50"/>
        <end position="71"/>
    </location>
</feature>
<dbReference type="GO" id="GO:0004222">
    <property type="term" value="F:metalloendopeptidase activity"/>
    <property type="evidence" value="ECO:0007669"/>
    <property type="project" value="TreeGrafter"/>
</dbReference>
<dbReference type="Pfam" id="PF01551">
    <property type="entry name" value="Peptidase_M23"/>
    <property type="match status" value="1"/>
</dbReference>
<keyword evidence="2" id="KW-0472">Membrane</keyword>
<evidence type="ECO:0000259" key="3">
    <source>
        <dbReference type="Pfam" id="PF01551"/>
    </source>
</evidence>
<gene>
    <name evidence="4" type="ORF">Z955_09430</name>
</gene>
<keyword evidence="2" id="KW-1133">Transmembrane helix</keyword>
<evidence type="ECO:0000256" key="2">
    <source>
        <dbReference type="SAM" id="Phobius"/>
    </source>
</evidence>
<reference evidence="4 5" key="1">
    <citation type="submission" date="2014-01" db="EMBL/GenBank/DDBJ databases">
        <title>Plasmidome dynamics in the species complex Clostridium novyi sensu lato converts strains of independent lineages into distinctly different pathogens.</title>
        <authorList>
            <person name="Skarin H."/>
            <person name="Segerman B."/>
        </authorList>
    </citation>
    <scope>NUCLEOTIDE SEQUENCE [LARGE SCALE GENOMIC DNA]</scope>
    <source>
        <strain evidence="4 5">DC5</strain>
    </source>
</reference>
<evidence type="ECO:0000313" key="4">
    <source>
        <dbReference type="EMBL" id="KGM99030.1"/>
    </source>
</evidence>
<evidence type="ECO:0000256" key="1">
    <source>
        <dbReference type="ARBA" id="ARBA00022729"/>
    </source>
</evidence>
<dbReference type="InterPro" id="IPR011055">
    <property type="entry name" value="Dup_hybrid_motif"/>
</dbReference>
<protein>
    <submittedName>
        <fullName evidence="4">Peptidase M23</fullName>
    </submittedName>
</protein>
<dbReference type="SUPFAM" id="SSF51261">
    <property type="entry name" value="Duplicated hybrid motif"/>
    <property type="match status" value="1"/>
</dbReference>
<dbReference type="Gene3D" id="2.70.70.10">
    <property type="entry name" value="Glucose Permease (Domain IIA)"/>
    <property type="match status" value="1"/>
</dbReference>
<dbReference type="InterPro" id="IPR016047">
    <property type="entry name" value="M23ase_b-sheet_dom"/>
</dbReference>
<accession>A0A0A0IHI6</accession>
<sequence length="248" mass="28236">MGNYNSQYENYYRGFVNKNNNRINKERAYNGHNKLINSSKSRKKIVTRRIIQDLLGVFIMLVFVIVCKFIVTPQTTAAYSYCKDVVNTNVDYKKFITKVKTIEKGKSVQDTMVDLIDKAKAKFMGGETIKQKIKEKFTLPTNGDIKNNRDGLHLQVSYEGKILASYDGIIKECGCNNEVGNYILIDHGSGLESEYYSLNDVVVKKGEKVKKGDIIAENHSQDEKKYIGFKILFMGQSKGLERILGNKN</sequence>
<name>A0A0A0IHI6_CLOBO</name>
<organism evidence="4 5">
    <name type="scientific">Clostridium botulinum C/D str. DC5</name>
    <dbReference type="NCBI Taxonomy" id="1443128"/>
    <lineage>
        <taxon>Bacteria</taxon>
        <taxon>Bacillati</taxon>
        <taxon>Bacillota</taxon>
        <taxon>Clostridia</taxon>
        <taxon>Eubacteriales</taxon>
        <taxon>Clostridiaceae</taxon>
        <taxon>Clostridium</taxon>
    </lineage>
</organism>
<evidence type="ECO:0000313" key="5">
    <source>
        <dbReference type="Proteomes" id="UP000030014"/>
    </source>
</evidence>
<dbReference type="PANTHER" id="PTHR21666:SF289">
    <property type="entry name" value="L-ALA--D-GLU ENDOPEPTIDASE"/>
    <property type="match status" value="1"/>
</dbReference>
<dbReference type="InterPro" id="IPR050570">
    <property type="entry name" value="Cell_wall_metabolism_enzyme"/>
</dbReference>
<feature type="domain" description="M23ase beta-sheet core" evidence="3">
    <location>
        <begin position="149"/>
        <end position="223"/>
    </location>
</feature>
<dbReference type="Proteomes" id="UP000030014">
    <property type="component" value="Unassembled WGS sequence"/>
</dbReference>
<keyword evidence="2" id="KW-0812">Transmembrane</keyword>
<dbReference type="EMBL" id="JDRY01000040">
    <property type="protein sequence ID" value="KGM99030.1"/>
    <property type="molecule type" value="Genomic_DNA"/>
</dbReference>
<dbReference type="RefSeq" id="WP_039257985.1">
    <property type="nucleotide sequence ID" value="NZ_JDRY01000040.1"/>
</dbReference>
<dbReference type="AlphaFoldDB" id="A0A0A0IHI6"/>
<comment type="caution">
    <text evidence="4">The sequence shown here is derived from an EMBL/GenBank/DDBJ whole genome shotgun (WGS) entry which is preliminary data.</text>
</comment>
<keyword evidence="1" id="KW-0732">Signal</keyword>